<keyword evidence="4" id="KW-0677">Repeat</keyword>
<keyword evidence="5" id="KW-0472">Membrane</keyword>
<feature type="transmembrane region" description="Helical" evidence="5">
    <location>
        <begin position="97"/>
        <end position="122"/>
    </location>
</feature>
<dbReference type="OrthoDB" id="1924260at2759"/>
<dbReference type="STRING" id="4790.A0A0W8CA22"/>
<dbReference type="Proteomes" id="UP000052943">
    <property type="component" value="Unassembled WGS sequence"/>
</dbReference>
<comment type="similarity">
    <text evidence="1">Belongs to the protein prenyltransferase subunit alpha family.</text>
</comment>
<keyword evidence="5" id="KW-0812">Transmembrane</keyword>
<dbReference type="GO" id="GO:0005737">
    <property type="term" value="C:cytoplasm"/>
    <property type="evidence" value="ECO:0007669"/>
    <property type="project" value="TreeGrafter"/>
</dbReference>
<feature type="transmembrane region" description="Helical" evidence="5">
    <location>
        <begin position="477"/>
        <end position="502"/>
    </location>
</feature>
<feature type="transmembrane region" description="Helical" evidence="5">
    <location>
        <begin position="337"/>
        <end position="358"/>
    </location>
</feature>
<name>A0A0W8CA22_PHYNI</name>
<accession>A0A0W8CA22</accession>
<feature type="domain" description="CWH43-like N-terminal" evidence="7">
    <location>
        <begin position="292"/>
        <end position="495"/>
    </location>
</feature>
<comment type="caution">
    <text evidence="8">The sequence shown here is derived from an EMBL/GenBank/DDBJ whole genome shotgun (WGS) entry which is preliminary data.</text>
</comment>
<keyword evidence="5" id="KW-1133">Transmembrane helix</keyword>
<keyword evidence="2" id="KW-0637">Prenyltransferase</keyword>
<evidence type="ECO:0000256" key="4">
    <source>
        <dbReference type="ARBA" id="ARBA00022737"/>
    </source>
</evidence>
<dbReference type="Pfam" id="PF01239">
    <property type="entry name" value="PPTA"/>
    <property type="match status" value="4"/>
</dbReference>
<dbReference type="GO" id="GO:0008318">
    <property type="term" value="F:protein prenyltransferase activity"/>
    <property type="evidence" value="ECO:0007669"/>
    <property type="project" value="InterPro"/>
</dbReference>
<dbReference type="InterPro" id="IPR002088">
    <property type="entry name" value="Prenyl_trans_a"/>
</dbReference>
<feature type="transmembrane region" description="Helical" evidence="5">
    <location>
        <begin position="388"/>
        <end position="406"/>
    </location>
</feature>
<dbReference type="Gene3D" id="1.25.40.120">
    <property type="entry name" value="Protein prenylyltransferase"/>
    <property type="match status" value="1"/>
</dbReference>
<evidence type="ECO:0000256" key="2">
    <source>
        <dbReference type="ARBA" id="ARBA00022602"/>
    </source>
</evidence>
<evidence type="ECO:0000259" key="6">
    <source>
        <dbReference type="Pfam" id="PF09335"/>
    </source>
</evidence>
<dbReference type="Pfam" id="PF09335">
    <property type="entry name" value="VTT_dom"/>
    <property type="match status" value="1"/>
</dbReference>
<protein>
    <submittedName>
        <fullName evidence="8">Prenyltransferase alpha subunit repeat-containing protein 1 protein</fullName>
    </submittedName>
</protein>
<dbReference type="Pfam" id="PF10277">
    <property type="entry name" value="Frag1"/>
    <property type="match status" value="1"/>
</dbReference>
<organism evidence="8 9">
    <name type="scientific">Phytophthora nicotianae</name>
    <name type="common">Potato buckeye rot agent</name>
    <name type="synonym">Phytophthora parasitica</name>
    <dbReference type="NCBI Taxonomy" id="4792"/>
    <lineage>
        <taxon>Eukaryota</taxon>
        <taxon>Sar</taxon>
        <taxon>Stramenopiles</taxon>
        <taxon>Oomycota</taxon>
        <taxon>Peronosporomycetes</taxon>
        <taxon>Peronosporales</taxon>
        <taxon>Peronosporaceae</taxon>
        <taxon>Phytophthora</taxon>
    </lineage>
</organism>
<evidence type="ECO:0000256" key="3">
    <source>
        <dbReference type="ARBA" id="ARBA00022679"/>
    </source>
</evidence>
<feature type="transmembrane region" description="Helical" evidence="5">
    <location>
        <begin position="181"/>
        <end position="204"/>
    </location>
</feature>
<dbReference type="PROSITE" id="PS51147">
    <property type="entry name" value="PFTA"/>
    <property type="match status" value="1"/>
</dbReference>
<feature type="transmembrane region" description="Helical" evidence="5">
    <location>
        <begin position="30"/>
        <end position="51"/>
    </location>
</feature>
<dbReference type="PANTHER" id="PTHR11129">
    <property type="entry name" value="PROTEIN FARNESYLTRANSFERASE ALPHA SUBUNIT/RAB GERANYLGERANYL TRANSFERASE ALPHA SUBUNIT"/>
    <property type="match status" value="1"/>
</dbReference>
<dbReference type="InterPro" id="IPR032816">
    <property type="entry name" value="VTT_dom"/>
</dbReference>
<feature type="transmembrane region" description="Helical" evidence="5">
    <location>
        <begin position="71"/>
        <end position="91"/>
    </location>
</feature>
<feature type="transmembrane region" description="Helical" evidence="5">
    <location>
        <begin position="418"/>
        <end position="436"/>
    </location>
</feature>
<proteinExistence type="inferred from homology"/>
<feature type="transmembrane region" description="Helical" evidence="5">
    <location>
        <begin position="225"/>
        <end position="245"/>
    </location>
</feature>
<dbReference type="AlphaFoldDB" id="A0A0W8CA22"/>
<gene>
    <name evidence="8" type="ORF">AM587_10015342</name>
</gene>
<dbReference type="SUPFAM" id="SSF48439">
    <property type="entry name" value="Protein prenylyltransferase"/>
    <property type="match status" value="1"/>
</dbReference>
<feature type="domain" description="VTT" evidence="6">
    <location>
        <begin position="86"/>
        <end position="204"/>
    </location>
</feature>
<evidence type="ECO:0000256" key="5">
    <source>
        <dbReference type="SAM" id="Phobius"/>
    </source>
</evidence>
<evidence type="ECO:0000256" key="1">
    <source>
        <dbReference type="ARBA" id="ARBA00006734"/>
    </source>
</evidence>
<reference evidence="8 9" key="1">
    <citation type="submission" date="2015-11" db="EMBL/GenBank/DDBJ databases">
        <title>Genomes and virulence difference between two physiological races of Phytophthora nicotianae.</title>
        <authorList>
            <person name="Liu H."/>
            <person name="Ma X."/>
            <person name="Yu H."/>
            <person name="Fang D."/>
            <person name="Li Y."/>
            <person name="Wang X."/>
            <person name="Wang W."/>
            <person name="Dong Y."/>
            <person name="Xiao B."/>
        </authorList>
    </citation>
    <scope>NUCLEOTIDE SEQUENCE [LARGE SCALE GENOMIC DNA]</scope>
    <source>
        <strain evidence="9">race 0</strain>
    </source>
</reference>
<dbReference type="PANTHER" id="PTHR11129:SF3">
    <property type="entry name" value="PROTEIN PRENYLTRANSFERASE ALPHA SUBUNIT REPEAT-CONTAINING PROTEIN 1"/>
    <property type="match status" value="1"/>
</dbReference>
<evidence type="ECO:0000313" key="8">
    <source>
        <dbReference type="EMBL" id="KUF80926.1"/>
    </source>
</evidence>
<sequence>MYAPVDLEASKLQQVKPSASNSYLMQLKRALLVLGIVALGLTVGLLLFRFVRSDDFDLVVQWLQTHETLGAALYVCSFTCFVVLCFPSTAFELLAGYIFGLWLGLLLATTGKLVGSVLSYVIGRYLCRRRVHAYMAQGHPALQGFQSLLRKRQILVVFLTRVAFFPIAVKNYGLSVLDVRFPVYFAAALLTGLPFSFIWVYSGHAVENFTALLASPTAARHSTEMILLLVGAGSALLLLFVVGFYTRKYVLDLAEEEKDAGTTVADTPKHTVEGTAFANAMQVVSFAIGTRVAPIVATTAVITTLVTCVSLAKAKDIYLGGLAWPYFSDTGRDAPGYSVFCVGLSIVAIALILTWVANYQFQRDIVDKVGQENSDNLYWKSIRKYCEIVRVLGVLSALGLPVLAFFSTTSYPDVHKYAAYWFFVLEAIALVFNTVVSLKISRLSAGTAYYIPESEEPSTKNAFNPWDVSKSSAKRTFYIQLVFTTLFWIGFLLYIPIGLALIDEFQRLSINDCLDLDLGETYCTDTMKLNETETVLWNYVSEMATGEALLAQLSSLFQQDPLIDEVGLLFGIEPSDLTPETAFFLENHKLGVAFAAGIPLFHAARTQFHPLNKLLQQEAAEIMQSKDSDRRVQLLHCTRAILLISADFYTAWNTRKSFVTRGWLDALEEVQFTNLVFTLHPKSIDTWAYRRWLAIRLCGSLSEDELRVFFAQQIEVCRRLAEQKPRNYHAWSFRHWIVSRLPLDLVQKELEDMERWCRTHVTDHSGWNHRQHTLNELVKKHRDSGEVDVPQNLVLAEYKFVSKIVAQYPTHEALWCHRRYVIQYLLNEAARKPINEDPASSEELTSRLAGTLSDSPSENVALSELWDGTFKILCSNAGERFAVFYAIVQEIETAWKCGNQFSRRYAAWCLARLHVFLQGRRTTDEKIQHEVLARDLSSLASSMQQHLVQEDSVLEDLWIGALGSLHMG</sequence>
<evidence type="ECO:0000313" key="9">
    <source>
        <dbReference type="Proteomes" id="UP000052943"/>
    </source>
</evidence>
<dbReference type="EMBL" id="LNFO01004495">
    <property type="protein sequence ID" value="KUF80926.1"/>
    <property type="molecule type" value="Genomic_DNA"/>
</dbReference>
<evidence type="ECO:0000259" key="7">
    <source>
        <dbReference type="Pfam" id="PF10277"/>
    </source>
</evidence>
<keyword evidence="3" id="KW-0808">Transferase</keyword>
<dbReference type="InterPro" id="IPR019402">
    <property type="entry name" value="CWH43_N"/>
</dbReference>